<dbReference type="EMBL" id="AP024110">
    <property type="protein sequence ID" value="BCM25609.1"/>
    <property type="molecule type" value="Genomic_DNA"/>
</dbReference>
<proteinExistence type="predicted"/>
<dbReference type="AlphaFoldDB" id="A0A8D5G0B9"/>
<dbReference type="InterPro" id="IPR014729">
    <property type="entry name" value="Rossmann-like_a/b/a_fold"/>
</dbReference>
<keyword evidence="2" id="KW-1185">Reference proteome</keyword>
<dbReference type="Gene3D" id="1.10.579.10">
    <property type="entry name" value="DNA Cyclobutane Dipyrimidine Photolyase, subunit A, domain 3"/>
    <property type="match status" value="1"/>
</dbReference>
<name>A0A8D5G0B9_9PROT</name>
<dbReference type="Gene3D" id="1.10.10.1710">
    <property type="entry name" value="Deoxyribodipyrimidine photolyase-related"/>
    <property type="match status" value="1"/>
</dbReference>
<dbReference type="PANTHER" id="PTHR38657">
    <property type="entry name" value="SLR1343 PROTEIN"/>
    <property type="match status" value="1"/>
</dbReference>
<accession>A0A8D5G0B9</accession>
<organism evidence="1 2">
    <name type="scientific">Methyloradius palustris</name>
    <dbReference type="NCBI Taxonomy" id="2778876"/>
    <lineage>
        <taxon>Bacteria</taxon>
        <taxon>Pseudomonadati</taxon>
        <taxon>Pseudomonadota</taxon>
        <taxon>Betaproteobacteria</taxon>
        <taxon>Nitrosomonadales</taxon>
        <taxon>Methylophilaceae</taxon>
        <taxon>Methyloradius</taxon>
    </lineage>
</organism>
<dbReference type="Gene3D" id="1.25.40.80">
    <property type="match status" value="1"/>
</dbReference>
<protein>
    <submittedName>
        <fullName evidence="1">Cryptochrome/photolyase family protein</fullName>
    </submittedName>
</protein>
<evidence type="ECO:0000313" key="1">
    <source>
        <dbReference type="EMBL" id="BCM25609.1"/>
    </source>
</evidence>
<dbReference type="InterPro" id="IPR052551">
    <property type="entry name" value="UV-DNA_repair_photolyase"/>
</dbReference>
<dbReference type="Proteomes" id="UP000826722">
    <property type="component" value="Chromosome"/>
</dbReference>
<reference evidence="1" key="1">
    <citation type="journal article" date="2021" name="Arch. Microbiol.">
        <title>Methyloradius palustris gen. nov., sp. nov., a methanol-oxidizing bacterium isolated from snow.</title>
        <authorList>
            <person name="Miyadera T."/>
            <person name="Kojima H."/>
            <person name="Fukui M."/>
        </authorList>
    </citation>
    <scope>NUCLEOTIDE SEQUENCE</scope>
    <source>
        <strain evidence="1">Zm11</strain>
    </source>
</reference>
<evidence type="ECO:0000313" key="2">
    <source>
        <dbReference type="Proteomes" id="UP000826722"/>
    </source>
</evidence>
<dbReference type="KEGG" id="mpau:ZMTM_18680"/>
<gene>
    <name evidence="1" type="ORF">ZMTM_18680</name>
</gene>
<dbReference type="Gene3D" id="3.40.50.620">
    <property type="entry name" value="HUPs"/>
    <property type="match status" value="1"/>
</dbReference>
<dbReference type="PANTHER" id="PTHR38657:SF1">
    <property type="entry name" value="SLR1343 PROTEIN"/>
    <property type="match status" value="1"/>
</dbReference>
<dbReference type="RefSeq" id="WP_221763678.1">
    <property type="nucleotide sequence ID" value="NZ_AP024110.1"/>
</dbReference>
<dbReference type="InterPro" id="IPR007357">
    <property type="entry name" value="PhrB-like"/>
</dbReference>
<sequence>MSIRHLIIILGDQLTLDNPALDGFDATRDRILMVETVGEATHVWSHQARIALFLAAMRHFAELLIEKSMQPIYLKLGQHDFASLQDAWRAKLNELKPEKVIICEPGEYRVLQMIEQCALAAETPLAVRDDSHFMISRADFRRWAGTDKNKSLRMEFFYRYMRKQHDVLMKNGEPEGGSWNYDDENRQSFGRHGPQNLPANPVWQHDDITRAVFTDTAQYFPKHPGSLANFCWPVNHQQALKLLDDFIQYRLAEFGPHQDAMWQGDLISSPFLWHSLLASSLNLKLLNPREVISASIAAYHSRGLPLASVEGFVRQILGWREFIRGVYWLDMPEMAEANHYQHQRALPSWYWTGETKMNCLAQTIRQTMQYGYAHHIQRLMVTGLFGLLAEINPREVEAWYLAVYVDAVEWVELPNVAGMALYANGGRFTSKPYVASGAYIKRMSNYCSGCRYKPEVKTGEDACPYTTLYWHFLIKHYETFARNPRTALMAKNVARFSQAQIGDIESSAASLLGRLESI</sequence>
<dbReference type="InterPro" id="IPR036134">
    <property type="entry name" value="Crypto/Photolyase_FAD-like_sf"/>
</dbReference>
<dbReference type="SUPFAM" id="SSF48173">
    <property type="entry name" value="Cryptochrome/photolyase FAD-binding domain"/>
    <property type="match status" value="1"/>
</dbReference>
<dbReference type="Pfam" id="PF04244">
    <property type="entry name" value="DPRP"/>
    <property type="match status" value="1"/>
</dbReference>